<keyword evidence="2" id="KW-0472">Membrane</keyword>
<evidence type="ECO:0000256" key="1">
    <source>
        <dbReference type="SAM" id="MobiDB-lite"/>
    </source>
</evidence>
<comment type="caution">
    <text evidence="3">The sequence shown here is derived from an EMBL/GenBank/DDBJ whole genome shotgun (WGS) entry which is preliminary data.</text>
</comment>
<dbReference type="Proteomes" id="UP000231693">
    <property type="component" value="Unassembled WGS sequence"/>
</dbReference>
<evidence type="ECO:0000313" key="3">
    <source>
        <dbReference type="EMBL" id="PJJ77148.1"/>
    </source>
</evidence>
<dbReference type="RefSeq" id="WP_100421582.1">
    <property type="nucleotide sequence ID" value="NZ_BOOX01000004.1"/>
</dbReference>
<evidence type="ECO:0000256" key="2">
    <source>
        <dbReference type="SAM" id="Phobius"/>
    </source>
</evidence>
<keyword evidence="2" id="KW-1133">Transmembrane helix</keyword>
<proteinExistence type="predicted"/>
<reference evidence="3 4" key="1">
    <citation type="submission" date="2017-11" db="EMBL/GenBank/DDBJ databases">
        <title>Genomic Encyclopedia of Archaeal and Bacterial Type Strains, Phase II (KMG-II): From Individual Species to Whole Genera.</title>
        <authorList>
            <person name="Goeker M."/>
        </authorList>
    </citation>
    <scope>NUCLEOTIDE SEQUENCE [LARGE SCALE GENOMIC DNA]</scope>
    <source>
        <strain evidence="3 4">DSM 25478</strain>
    </source>
</reference>
<evidence type="ECO:0000313" key="4">
    <source>
        <dbReference type="Proteomes" id="UP000231693"/>
    </source>
</evidence>
<keyword evidence="4" id="KW-1185">Reference proteome</keyword>
<feature type="region of interest" description="Disordered" evidence="1">
    <location>
        <begin position="1"/>
        <end position="46"/>
    </location>
</feature>
<feature type="transmembrane region" description="Helical" evidence="2">
    <location>
        <begin position="55"/>
        <end position="72"/>
    </location>
</feature>
<feature type="compositionally biased region" description="Pro residues" evidence="1">
    <location>
        <begin position="7"/>
        <end position="21"/>
    </location>
</feature>
<accession>A0A2M9CZI1</accession>
<organism evidence="3 4">
    <name type="scientific">Sediminihabitans luteus</name>
    <dbReference type="NCBI Taxonomy" id="1138585"/>
    <lineage>
        <taxon>Bacteria</taxon>
        <taxon>Bacillati</taxon>
        <taxon>Actinomycetota</taxon>
        <taxon>Actinomycetes</taxon>
        <taxon>Micrococcales</taxon>
        <taxon>Cellulomonadaceae</taxon>
        <taxon>Sediminihabitans</taxon>
    </lineage>
</organism>
<gene>
    <name evidence="3" type="ORF">CLV28_0362</name>
</gene>
<dbReference type="EMBL" id="PGFE01000001">
    <property type="protein sequence ID" value="PJJ77148.1"/>
    <property type="molecule type" value="Genomic_DNA"/>
</dbReference>
<keyword evidence="2" id="KW-0812">Transmembrane</keyword>
<protein>
    <recommendedName>
        <fullName evidence="5">DUF4190 domain-containing protein</fullName>
    </recommendedName>
</protein>
<sequence length="174" mass="18230">MTDPQDPYRPPPPGATPPARPTPHRAPVVERPAGPPTPEPDAEPDPEVVRASLRAVFRFGLWMVLTVLLVGAPLPWGALAVVTTVVAAVMGVRALVAHRRARLRGGLGVALAVGLGLTGFLGMESAGRLLTWEIQTTLQECQAGAITVQAADACQSAYESSLEGFLTDLGDARP</sequence>
<evidence type="ECO:0008006" key="5">
    <source>
        <dbReference type="Google" id="ProtNLM"/>
    </source>
</evidence>
<name>A0A2M9CZI1_9CELL</name>
<dbReference type="AlphaFoldDB" id="A0A2M9CZI1"/>
<feature type="transmembrane region" description="Helical" evidence="2">
    <location>
        <begin position="103"/>
        <end position="123"/>
    </location>
</feature>